<evidence type="ECO:0000313" key="2">
    <source>
        <dbReference type="EMBL" id="XCJ16749.1"/>
    </source>
</evidence>
<feature type="transmembrane region" description="Helical" evidence="1">
    <location>
        <begin position="110"/>
        <end position="132"/>
    </location>
</feature>
<keyword evidence="1" id="KW-1133">Transmembrane helix</keyword>
<protein>
    <recommendedName>
        <fullName evidence="3">DUF2062 domain-containing protein</fullName>
    </recommendedName>
</protein>
<dbReference type="EMBL" id="CP159510">
    <property type="protein sequence ID" value="XCJ16749.1"/>
    <property type="molecule type" value="Genomic_DNA"/>
</dbReference>
<keyword evidence="1" id="KW-0812">Transmembrane</keyword>
<dbReference type="RefSeq" id="WP_353948143.1">
    <property type="nucleotide sequence ID" value="NZ_CP159510.1"/>
</dbReference>
<gene>
    <name evidence="2" type="ORF">ABNN70_14085</name>
</gene>
<reference evidence="2" key="1">
    <citation type="submission" date="2024-06" db="EMBL/GenBank/DDBJ databases">
        <authorList>
            <person name="Fan A."/>
            <person name="Zhang F.Y."/>
            <person name="Zhang L."/>
        </authorList>
    </citation>
    <scope>NUCLEOTIDE SEQUENCE</scope>
    <source>
        <strain evidence="2">Y61</strain>
    </source>
</reference>
<accession>A0AAU8IER7</accession>
<keyword evidence="1" id="KW-0472">Membrane</keyword>
<feature type="transmembrane region" description="Helical" evidence="1">
    <location>
        <begin position="53"/>
        <end position="75"/>
    </location>
</feature>
<dbReference type="AlphaFoldDB" id="A0AAU8IER7"/>
<evidence type="ECO:0000256" key="1">
    <source>
        <dbReference type="SAM" id="Phobius"/>
    </source>
</evidence>
<sequence>MSIHVTRQVMGAPIYPLSKSSKKKTSASVVSHHRTYGSVTGGSIVSAWNKNPLISFLMSGFAFGFPVAAELFVTVPDWLLRLFRFTWSNGMMVDPLIAEFQTVNVFGWPVLYPVFSLFILVIASVLVLTLLYRFMARKQIS</sequence>
<organism evidence="2">
    <name type="scientific">Sporolactobacillus sp. Y61</name>
    <dbReference type="NCBI Taxonomy" id="3160863"/>
    <lineage>
        <taxon>Bacteria</taxon>
        <taxon>Bacillati</taxon>
        <taxon>Bacillota</taxon>
        <taxon>Bacilli</taxon>
        <taxon>Bacillales</taxon>
        <taxon>Sporolactobacillaceae</taxon>
        <taxon>Sporolactobacillus</taxon>
    </lineage>
</organism>
<evidence type="ECO:0008006" key="3">
    <source>
        <dbReference type="Google" id="ProtNLM"/>
    </source>
</evidence>
<name>A0AAU8IER7_9BACL</name>
<proteinExistence type="predicted"/>